<proteinExistence type="predicted"/>
<evidence type="ECO:0000313" key="1">
    <source>
        <dbReference type="EMBL" id="JAQ17009.1"/>
    </source>
</evidence>
<sequence length="236" mass="25568">MGVDASTKREGNVNSHVSPAPPLCFHFLAEREDHGHSPNDPRIHAPRQSHLLCRLSQWCVCVQEHDTGSAEYVPAPLALRWLALPCSPLIDSAGVPTHWPGAVGRAKQQDRLSRPLVRTSAPPLDAAVMQSRLFMLHTPAVLCTSLLDEFVACASVPQVPISSLRFVSMSAVVERTAETGPRVLPTALDVVVLLPLEAFAAPMTILPKAMRCQSCVTHCHVLVTPTHVLAKPCSPR</sequence>
<protein>
    <submittedName>
        <fullName evidence="1">Uncharacterized protein</fullName>
    </submittedName>
</protein>
<dbReference type="EMBL" id="GDHC01001620">
    <property type="protein sequence ID" value="JAQ17009.1"/>
    <property type="molecule type" value="Transcribed_RNA"/>
</dbReference>
<gene>
    <name evidence="1" type="ORF">g.10310</name>
</gene>
<reference evidence="1" key="1">
    <citation type="journal article" date="2016" name="Gigascience">
        <title>De novo construction of an expanded transcriptome assembly for the western tarnished plant bug, Lygus hesperus.</title>
        <authorList>
            <person name="Tassone E.E."/>
            <person name="Geib S.M."/>
            <person name="Hall B."/>
            <person name="Fabrick J.A."/>
            <person name="Brent C.S."/>
            <person name="Hull J.J."/>
        </authorList>
    </citation>
    <scope>NUCLEOTIDE SEQUENCE</scope>
</reference>
<dbReference type="AlphaFoldDB" id="A0A146MC39"/>
<name>A0A146MC39_LYGHE</name>
<organism evidence="1">
    <name type="scientific">Lygus hesperus</name>
    <name type="common">Western plant bug</name>
    <dbReference type="NCBI Taxonomy" id="30085"/>
    <lineage>
        <taxon>Eukaryota</taxon>
        <taxon>Metazoa</taxon>
        <taxon>Ecdysozoa</taxon>
        <taxon>Arthropoda</taxon>
        <taxon>Hexapoda</taxon>
        <taxon>Insecta</taxon>
        <taxon>Pterygota</taxon>
        <taxon>Neoptera</taxon>
        <taxon>Paraneoptera</taxon>
        <taxon>Hemiptera</taxon>
        <taxon>Heteroptera</taxon>
        <taxon>Panheteroptera</taxon>
        <taxon>Cimicomorpha</taxon>
        <taxon>Miridae</taxon>
        <taxon>Mirini</taxon>
        <taxon>Lygus</taxon>
    </lineage>
</organism>
<accession>A0A146MC39</accession>